<feature type="compositionally biased region" description="Low complexity" evidence="1">
    <location>
        <begin position="1"/>
        <end position="28"/>
    </location>
</feature>
<evidence type="ECO:0000313" key="3">
    <source>
        <dbReference type="Proteomes" id="UP000308549"/>
    </source>
</evidence>
<keyword evidence="3" id="KW-1185">Reference proteome</keyword>
<protein>
    <submittedName>
        <fullName evidence="2">Uncharacterized protein</fullName>
    </submittedName>
</protein>
<dbReference type="AlphaFoldDB" id="A0A4U0TJ21"/>
<evidence type="ECO:0000313" key="2">
    <source>
        <dbReference type="EMBL" id="TKA21818.1"/>
    </source>
</evidence>
<feature type="compositionally biased region" description="Basic and acidic residues" evidence="1">
    <location>
        <begin position="107"/>
        <end position="120"/>
    </location>
</feature>
<reference evidence="2 3" key="1">
    <citation type="submission" date="2017-03" db="EMBL/GenBank/DDBJ databases">
        <title>Genomes of endolithic fungi from Antarctica.</title>
        <authorList>
            <person name="Coleine C."/>
            <person name="Masonjones S."/>
            <person name="Stajich J.E."/>
        </authorList>
    </citation>
    <scope>NUCLEOTIDE SEQUENCE [LARGE SCALE GENOMIC DNA]</scope>
    <source>
        <strain evidence="2 3">CCFEE 6315</strain>
    </source>
</reference>
<dbReference type="Proteomes" id="UP000308549">
    <property type="component" value="Unassembled WGS sequence"/>
</dbReference>
<sequence length="135" mass="14140">MSPSQKPTSSSSGAVSATNTSTDQSTTEESQRVTMSRLPRGDREIVGYMSGHETSNPNVTSPVQMGGFPFGGCVDLAHNSAQQGKKDRVEQRSKSGGGGAGEGAQAKIDKAKGRWSRREGLQTVGEQGREVEGAL</sequence>
<feature type="compositionally biased region" description="Polar residues" evidence="1">
    <location>
        <begin position="52"/>
        <end position="63"/>
    </location>
</feature>
<dbReference type="EMBL" id="NAJL01000098">
    <property type="protein sequence ID" value="TKA21818.1"/>
    <property type="molecule type" value="Genomic_DNA"/>
</dbReference>
<gene>
    <name evidence="2" type="ORF">B0A50_08580</name>
</gene>
<name>A0A4U0TJ21_9PEZI</name>
<accession>A0A4U0TJ21</accession>
<feature type="compositionally biased region" description="Basic and acidic residues" evidence="1">
    <location>
        <begin position="84"/>
        <end position="93"/>
    </location>
</feature>
<organism evidence="2 3">
    <name type="scientific">Salinomyces thailandicus</name>
    <dbReference type="NCBI Taxonomy" id="706561"/>
    <lineage>
        <taxon>Eukaryota</taxon>
        <taxon>Fungi</taxon>
        <taxon>Dikarya</taxon>
        <taxon>Ascomycota</taxon>
        <taxon>Pezizomycotina</taxon>
        <taxon>Dothideomycetes</taxon>
        <taxon>Dothideomycetidae</taxon>
        <taxon>Mycosphaerellales</taxon>
        <taxon>Teratosphaeriaceae</taxon>
        <taxon>Salinomyces</taxon>
    </lineage>
</organism>
<comment type="caution">
    <text evidence="2">The sequence shown here is derived from an EMBL/GenBank/DDBJ whole genome shotgun (WGS) entry which is preliminary data.</text>
</comment>
<evidence type="ECO:0000256" key="1">
    <source>
        <dbReference type="SAM" id="MobiDB-lite"/>
    </source>
</evidence>
<feature type="region of interest" description="Disordered" evidence="1">
    <location>
        <begin position="1"/>
        <end position="63"/>
    </location>
</feature>
<proteinExistence type="predicted"/>
<feature type="region of interest" description="Disordered" evidence="1">
    <location>
        <begin position="79"/>
        <end position="135"/>
    </location>
</feature>